<organism evidence="1 2">
    <name type="scientific">Naganishia cerealis</name>
    <dbReference type="NCBI Taxonomy" id="610337"/>
    <lineage>
        <taxon>Eukaryota</taxon>
        <taxon>Fungi</taxon>
        <taxon>Dikarya</taxon>
        <taxon>Basidiomycota</taxon>
        <taxon>Agaricomycotina</taxon>
        <taxon>Tremellomycetes</taxon>
        <taxon>Filobasidiales</taxon>
        <taxon>Filobasidiaceae</taxon>
        <taxon>Naganishia</taxon>
    </lineage>
</organism>
<dbReference type="EMBL" id="JASBWR010000125">
    <property type="protein sequence ID" value="KAJ9093293.1"/>
    <property type="molecule type" value="Genomic_DNA"/>
</dbReference>
<reference evidence="1" key="1">
    <citation type="submission" date="2023-04" db="EMBL/GenBank/DDBJ databases">
        <title>Draft Genome sequencing of Naganishia species isolated from polar environments using Oxford Nanopore Technology.</title>
        <authorList>
            <person name="Leo P."/>
            <person name="Venkateswaran K."/>
        </authorList>
    </citation>
    <scope>NUCLEOTIDE SEQUENCE</scope>
    <source>
        <strain evidence="1">MNA-CCFEE 5261</strain>
    </source>
</reference>
<keyword evidence="2" id="KW-1185">Reference proteome</keyword>
<evidence type="ECO:0000313" key="2">
    <source>
        <dbReference type="Proteomes" id="UP001241377"/>
    </source>
</evidence>
<gene>
    <name evidence="1" type="ORF">QFC19_008420</name>
</gene>
<comment type="caution">
    <text evidence="1">The sequence shown here is derived from an EMBL/GenBank/DDBJ whole genome shotgun (WGS) entry which is preliminary data.</text>
</comment>
<sequence length="800" mass="90318">MNFLRKFLGSSPTGEVASLPSGKLFLTRSPLSPKGEFECLYNDAYASIRQTTTPFYYQLCITRVYQEGEDLAGGNYEDSDDDDGFDSSDSAKNSSLGGHSKDEWSFAIMEDLQLRRYEKPDSSRVIAWKDINGDADDMFEFVIDEDCKSQEIDSFMLALYKCVFELKYRISSEIITSMDQLSEFNKALPVHSTDHGLSELKNHQITSNPETESESESDTKGAPVAPAPKGNIIYTTSVVELHLFDAQDSKFKLQLPSSNVTLDIIHGDGFKYYVSVSSRDSSKPITFDTIIDKTMNPTFNYNFLSFIFNLHVMRDNIMCPFSWLVKFPTFNELLVFQNHFMRALWESVNKTQWNKVTESEQQYVVDAFSNINLDEESEFETADSGDEFDDATEDADIDDKIERTLRGPSTEKKLFVDSDDEFGDKDGDKSYAEFRNQKNANSELAVGMANDRTFVARGNTLGVFTNRDKLQFETTINGLETLDGKTLEAKNMMLHQQDQNMIMSGAGDKLYKMDLNRGKVIEEWNVSDKEPVVTYGPNSKFSQLTNEQTFTGISANGMFRVDPRLSGSKLVKDNHKVYKTTNNKFLSFTTTEDGYMAVATANGDIRLYDKLGGNAKSKLPSLGDPIIGIDTSKDGRWILATCSNYLLLIDAMVGRGQKNANSLGYVKYFDQDKKPVPRRLTIKPEDEAFMNMETKGKPVQFTKAYFNTGKDTKETTIVTSSGPYVFTWSLSKVLRTKKDNQVYRVKRYPNPVVADNFKFGSNTDVIIALDNEVSMIKKSKLSKADKDSLTDPNNVVKSEW</sequence>
<protein>
    <submittedName>
        <fullName evidence="1">Uncharacterized protein</fullName>
    </submittedName>
</protein>
<evidence type="ECO:0000313" key="1">
    <source>
        <dbReference type="EMBL" id="KAJ9093293.1"/>
    </source>
</evidence>
<accession>A0ACC2V1S7</accession>
<proteinExistence type="predicted"/>
<name>A0ACC2V1S7_9TREE</name>
<dbReference type="Proteomes" id="UP001241377">
    <property type="component" value="Unassembled WGS sequence"/>
</dbReference>